<protein>
    <submittedName>
        <fullName evidence="1">Uncharacterized protein</fullName>
    </submittedName>
</protein>
<organism evidence="1 2">
    <name type="scientific">Vigna unguiculata</name>
    <name type="common">Cowpea</name>
    <dbReference type="NCBI Taxonomy" id="3917"/>
    <lineage>
        <taxon>Eukaryota</taxon>
        <taxon>Viridiplantae</taxon>
        <taxon>Streptophyta</taxon>
        <taxon>Embryophyta</taxon>
        <taxon>Tracheophyta</taxon>
        <taxon>Spermatophyta</taxon>
        <taxon>Magnoliopsida</taxon>
        <taxon>eudicotyledons</taxon>
        <taxon>Gunneridae</taxon>
        <taxon>Pentapetalae</taxon>
        <taxon>rosids</taxon>
        <taxon>fabids</taxon>
        <taxon>Fabales</taxon>
        <taxon>Fabaceae</taxon>
        <taxon>Papilionoideae</taxon>
        <taxon>50 kb inversion clade</taxon>
        <taxon>NPAAA clade</taxon>
        <taxon>indigoferoid/millettioid clade</taxon>
        <taxon>Phaseoleae</taxon>
        <taxon>Vigna</taxon>
    </lineage>
</organism>
<accession>A0A4D6LFP8</accession>
<proteinExistence type="predicted"/>
<dbReference type="AlphaFoldDB" id="A0A4D6LFP8"/>
<reference evidence="1 2" key="1">
    <citation type="submission" date="2019-04" db="EMBL/GenBank/DDBJ databases">
        <title>An improved genome assembly and genetic linkage map for asparagus bean, Vigna unguiculata ssp. sesquipedialis.</title>
        <authorList>
            <person name="Xia Q."/>
            <person name="Zhang R."/>
            <person name="Dong Y."/>
        </authorList>
    </citation>
    <scope>NUCLEOTIDE SEQUENCE [LARGE SCALE GENOMIC DNA]</scope>
    <source>
        <tissue evidence="1">Leaf</tissue>
    </source>
</reference>
<dbReference type="Proteomes" id="UP000501690">
    <property type="component" value="Linkage Group LG3"/>
</dbReference>
<dbReference type="EMBL" id="CP039347">
    <property type="protein sequence ID" value="QCD87397.1"/>
    <property type="molecule type" value="Genomic_DNA"/>
</dbReference>
<evidence type="ECO:0000313" key="1">
    <source>
        <dbReference type="EMBL" id="QCD87397.1"/>
    </source>
</evidence>
<name>A0A4D6LFP8_VIGUN</name>
<sequence>MKTCKDILDFLAVNYEGNEDVQFRKDVTFTSQYESFIIKDDEREDDMFKRMLVLLPALDTLG</sequence>
<gene>
    <name evidence="1" type="ORF">DEO72_LG3g1931</name>
</gene>
<evidence type="ECO:0000313" key="2">
    <source>
        <dbReference type="Proteomes" id="UP000501690"/>
    </source>
</evidence>
<keyword evidence="2" id="KW-1185">Reference proteome</keyword>